<dbReference type="NCBIfam" id="TIGR01444">
    <property type="entry name" value="fkbM_fam"/>
    <property type="match status" value="1"/>
</dbReference>
<evidence type="ECO:0000259" key="1">
    <source>
        <dbReference type="Pfam" id="PF05050"/>
    </source>
</evidence>
<dbReference type="InterPro" id="IPR029063">
    <property type="entry name" value="SAM-dependent_MTases_sf"/>
</dbReference>
<dbReference type="PANTHER" id="PTHR34203:SF15">
    <property type="entry name" value="SLL1173 PROTEIN"/>
    <property type="match status" value="1"/>
</dbReference>
<evidence type="ECO:0000313" key="2">
    <source>
        <dbReference type="EMBL" id="CAA9225713.1"/>
    </source>
</evidence>
<gene>
    <name evidence="2" type="ORF">AVDCRST_MAG76-959</name>
</gene>
<dbReference type="Pfam" id="PF05050">
    <property type="entry name" value="Methyltransf_21"/>
    <property type="match status" value="1"/>
</dbReference>
<accession>A0A6J4HIU8</accession>
<dbReference type="Gene3D" id="3.40.50.150">
    <property type="entry name" value="Vaccinia Virus protein VP39"/>
    <property type="match status" value="1"/>
</dbReference>
<dbReference type="InterPro" id="IPR006342">
    <property type="entry name" value="FkbM_mtfrase"/>
</dbReference>
<dbReference type="PANTHER" id="PTHR34203">
    <property type="entry name" value="METHYLTRANSFERASE, FKBM FAMILY PROTEIN"/>
    <property type="match status" value="1"/>
</dbReference>
<proteinExistence type="predicted"/>
<dbReference type="SUPFAM" id="SSF53335">
    <property type="entry name" value="S-adenosyl-L-methionine-dependent methyltransferases"/>
    <property type="match status" value="1"/>
</dbReference>
<protein>
    <recommendedName>
        <fullName evidence="1">Methyltransferase FkbM domain-containing protein</fullName>
    </recommendedName>
</protein>
<feature type="domain" description="Methyltransferase FkbM" evidence="1">
    <location>
        <begin position="48"/>
        <end position="189"/>
    </location>
</feature>
<dbReference type="EMBL" id="CADCSZ010000055">
    <property type="protein sequence ID" value="CAA9225713.1"/>
    <property type="molecule type" value="Genomic_DNA"/>
</dbReference>
<dbReference type="InterPro" id="IPR052514">
    <property type="entry name" value="SAM-dependent_MTase"/>
</dbReference>
<reference evidence="2" key="1">
    <citation type="submission" date="2020-02" db="EMBL/GenBank/DDBJ databases">
        <authorList>
            <person name="Meier V. D."/>
        </authorList>
    </citation>
    <scope>NUCLEOTIDE SEQUENCE</scope>
    <source>
        <strain evidence="2">AVDCRST_MAG76</strain>
    </source>
</reference>
<sequence>MVDGEHSALDDLELLRHRLGLPASAVDWERLLTINYCGYLQRGCSVIDVGAHHGMHSRRFLRYLRPANLLLVEPIPEMAAELRHEFRRRKEVEVRQVALGRESHRATFVVNDHSPGESGLIERRYNEGHGKTRLIDVTVEQLDAWELPFKVDFVKIDVEGGEVDVLRGASKFLARNRPILSVEYGEPSYSAYGLSPTTMHDVAIENGYLAVDLFGNIITTEEWGQVVNSYYWDFILLPKELVDSSAGHRARIRERARRSATHPRPLVERWRKRLRR</sequence>
<name>A0A6J4HIU8_9ACTN</name>
<dbReference type="AlphaFoldDB" id="A0A6J4HIU8"/>
<organism evidence="2">
    <name type="scientific">uncultured Acidimicrobiales bacterium</name>
    <dbReference type="NCBI Taxonomy" id="310071"/>
    <lineage>
        <taxon>Bacteria</taxon>
        <taxon>Bacillati</taxon>
        <taxon>Actinomycetota</taxon>
        <taxon>Acidimicrobiia</taxon>
        <taxon>Acidimicrobiales</taxon>
        <taxon>environmental samples</taxon>
    </lineage>
</organism>